<dbReference type="PANTHER" id="PTHR47178:SF6">
    <property type="entry name" value="FAD-BINDING DOMAIN-CONTAINING PROTEIN"/>
    <property type="match status" value="1"/>
</dbReference>
<feature type="domain" description="FAD-binding" evidence="6">
    <location>
        <begin position="311"/>
        <end position="367"/>
    </location>
</feature>
<proteinExistence type="predicted"/>
<dbReference type="SUPFAM" id="SSF51905">
    <property type="entry name" value="FAD/NAD(P)-binding domain"/>
    <property type="match status" value="1"/>
</dbReference>
<reference evidence="7" key="1">
    <citation type="submission" date="2021-05" db="EMBL/GenBank/DDBJ databases">
        <title>Comparative genomics of three Colletotrichum scovillei strains and genetic complementation revealed genes involved fungal growth and virulence on chili pepper.</title>
        <authorList>
            <person name="Hsieh D.-K."/>
            <person name="Chuang S.-C."/>
            <person name="Chen C.-Y."/>
            <person name="Chao Y.-T."/>
            <person name="Lu M.-Y.J."/>
            <person name="Lee M.-H."/>
            <person name="Shih M.-C."/>
        </authorList>
    </citation>
    <scope>NUCLEOTIDE SEQUENCE</scope>
    <source>
        <strain evidence="7">Coll-153</strain>
    </source>
</reference>
<accession>A0A9P7R3Z0</accession>
<organism evidence="7 8">
    <name type="scientific">Colletotrichum scovillei</name>
    <dbReference type="NCBI Taxonomy" id="1209932"/>
    <lineage>
        <taxon>Eukaryota</taxon>
        <taxon>Fungi</taxon>
        <taxon>Dikarya</taxon>
        <taxon>Ascomycota</taxon>
        <taxon>Pezizomycotina</taxon>
        <taxon>Sordariomycetes</taxon>
        <taxon>Hypocreomycetidae</taxon>
        <taxon>Glomerellales</taxon>
        <taxon>Glomerellaceae</taxon>
        <taxon>Colletotrichum</taxon>
        <taxon>Colletotrichum acutatum species complex</taxon>
    </lineage>
</organism>
<dbReference type="Proteomes" id="UP000699042">
    <property type="component" value="Unassembled WGS sequence"/>
</dbReference>
<evidence type="ECO:0000256" key="1">
    <source>
        <dbReference type="ARBA" id="ARBA00001974"/>
    </source>
</evidence>
<dbReference type="InterPro" id="IPR036188">
    <property type="entry name" value="FAD/NAD-bd_sf"/>
</dbReference>
<evidence type="ECO:0000256" key="4">
    <source>
        <dbReference type="ARBA" id="ARBA00023002"/>
    </source>
</evidence>
<keyword evidence="2" id="KW-0285">Flavoprotein</keyword>
<name>A0A9P7R3Z0_9PEZI</name>
<dbReference type="Gene3D" id="3.50.50.60">
    <property type="entry name" value="FAD/NAD(P)-binding domain"/>
    <property type="match status" value="1"/>
</dbReference>
<dbReference type="Pfam" id="PF01494">
    <property type="entry name" value="FAD_binding_3"/>
    <property type="match status" value="1"/>
</dbReference>
<gene>
    <name evidence="7" type="ORF">JMJ77_012544</name>
</gene>
<evidence type="ECO:0000256" key="5">
    <source>
        <dbReference type="ARBA" id="ARBA00023033"/>
    </source>
</evidence>
<dbReference type="PANTHER" id="PTHR47178">
    <property type="entry name" value="MONOOXYGENASE, FAD-BINDING"/>
    <property type="match status" value="1"/>
</dbReference>
<dbReference type="AlphaFoldDB" id="A0A9P7R3Z0"/>
<evidence type="ECO:0000259" key="6">
    <source>
        <dbReference type="Pfam" id="PF01494"/>
    </source>
</evidence>
<comment type="caution">
    <text evidence="7">The sequence shown here is derived from an EMBL/GenBank/DDBJ whole genome shotgun (WGS) entry which is preliminary data.</text>
</comment>
<dbReference type="PRINTS" id="PR00420">
    <property type="entry name" value="RNGMNOXGNASE"/>
</dbReference>
<keyword evidence="3" id="KW-0274">FAD</keyword>
<evidence type="ECO:0000256" key="2">
    <source>
        <dbReference type="ARBA" id="ARBA00022630"/>
    </source>
</evidence>
<dbReference type="GO" id="GO:0071949">
    <property type="term" value="F:FAD binding"/>
    <property type="evidence" value="ECO:0007669"/>
    <property type="project" value="InterPro"/>
</dbReference>
<evidence type="ECO:0000256" key="3">
    <source>
        <dbReference type="ARBA" id="ARBA00022827"/>
    </source>
</evidence>
<keyword evidence="5" id="KW-0503">Monooxygenase</keyword>
<dbReference type="InterPro" id="IPR002938">
    <property type="entry name" value="FAD-bd"/>
</dbReference>
<evidence type="ECO:0000313" key="7">
    <source>
        <dbReference type="EMBL" id="KAG7049786.1"/>
    </source>
</evidence>
<evidence type="ECO:0000313" key="8">
    <source>
        <dbReference type="Proteomes" id="UP000699042"/>
    </source>
</evidence>
<dbReference type="Pfam" id="PF13450">
    <property type="entry name" value="NAD_binding_8"/>
    <property type="match status" value="1"/>
</dbReference>
<sequence length="460" mass="51698">MSNSATQPPFKVIIVGGGLAGSLLANGLARHNVNFEVYERQEKNSKREGYQIRLGEDTFIGMRACLDQDQIDSISNHFGRSASSQAPILYDKHFRKIFEPGRDPNYTQSSPISRVILQDALREPLDTIGKIHYQKKFKDFNICPGVHLDIVEVNFDDGTSDVCDILLAADGNNSQINNLCGLNNIEELSSFRSFLTRCDLPLSVCRRLSPDPSSPIATLHDGKTLYFQVYMRGDMTARLENAEAENEEELASCMLGVGFFVDRMATSRSFESLSQTEKWDAVDHLFWDWSPKHRDIIGVFRGQEMYYGAPRVSSRPLTNWRKSVTSADDNRLGNPHIWLIGDSMHSMFPSRGMGGNQAMRDTADALPLLVRLAETAVTTEGLKEADITQACDKYEGAVIPRAFEWVKRSGGKNPMTIDTSRVTDRTILYILSYAVAARRLWLCLRSWITRMIFGVRSSQG</sequence>
<keyword evidence="4" id="KW-0560">Oxidoreductase</keyword>
<dbReference type="OrthoDB" id="655030at2759"/>
<dbReference type="EMBL" id="JAESDN010000005">
    <property type="protein sequence ID" value="KAG7049786.1"/>
    <property type="molecule type" value="Genomic_DNA"/>
</dbReference>
<comment type="cofactor">
    <cofactor evidence="1">
        <name>FAD</name>
        <dbReference type="ChEBI" id="CHEBI:57692"/>
    </cofactor>
</comment>
<dbReference type="GO" id="GO:0004497">
    <property type="term" value="F:monooxygenase activity"/>
    <property type="evidence" value="ECO:0007669"/>
    <property type="project" value="UniProtKB-KW"/>
</dbReference>
<protein>
    <submittedName>
        <fullName evidence="7">FAD/NAD(P)-binding domain-containing protein</fullName>
    </submittedName>
</protein>
<keyword evidence="8" id="KW-1185">Reference proteome</keyword>